<dbReference type="OrthoDB" id="5964386at2759"/>
<evidence type="ECO:0000313" key="12">
    <source>
        <dbReference type="EnsemblMetazoa" id="XP_020905300.1"/>
    </source>
</evidence>
<dbReference type="GO" id="GO:0005524">
    <property type="term" value="F:ATP binding"/>
    <property type="evidence" value="ECO:0007669"/>
    <property type="project" value="UniProtKB-KW"/>
</dbReference>
<dbReference type="Gene3D" id="3.30.460.90">
    <property type="match status" value="1"/>
</dbReference>
<evidence type="ECO:0000256" key="7">
    <source>
        <dbReference type="ARBA" id="ARBA00022840"/>
    </source>
</evidence>
<feature type="domain" description="Mab-21-like nucleotidyltransferase" evidence="10">
    <location>
        <begin position="153"/>
        <end position="319"/>
    </location>
</feature>
<dbReference type="PANTHER" id="PTHR10656">
    <property type="entry name" value="CELL FATE DETERMINING PROTEIN MAB21-RELATED"/>
    <property type="match status" value="1"/>
</dbReference>
<dbReference type="GO" id="GO:0046872">
    <property type="term" value="F:metal ion binding"/>
    <property type="evidence" value="ECO:0007669"/>
    <property type="project" value="UniProtKB-KW"/>
</dbReference>
<dbReference type="RefSeq" id="XP_020905300.1">
    <property type="nucleotide sequence ID" value="XM_021049641.2"/>
</dbReference>
<dbReference type="GeneID" id="110243516"/>
<evidence type="ECO:0000259" key="10">
    <source>
        <dbReference type="Pfam" id="PF03281"/>
    </source>
</evidence>
<dbReference type="AlphaFoldDB" id="A0A913XJJ3"/>
<evidence type="ECO:0000259" key="11">
    <source>
        <dbReference type="Pfam" id="PF20266"/>
    </source>
</evidence>
<organism evidence="12 13">
    <name type="scientific">Exaiptasia diaphana</name>
    <name type="common">Tropical sea anemone</name>
    <name type="synonym">Aiptasia pulchella</name>
    <dbReference type="NCBI Taxonomy" id="2652724"/>
    <lineage>
        <taxon>Eukaryota</taxon>
        <taxon>Metazoa</taxon>
        <taxon>Cnidaria</taxon>
        <taxon>Anthozoa</taxon>
        <taxon>Hexacorallia</taxon>
        <taxon>Actiniaria</taxon>
        <taxon>Aiptasiidae</taxon>
        <taxon>Exaiptasia</taxon>
    </lineage>
</organism>
<dbReference type="InterPro" id="IPR046906">
    <property type="entry name" value="Mab-21_HhH/H2TH-like"/>
</dbReference>
<protein>
    <submittedName>
        <fullName evidence="12">Uncharacterized protein</fullName>
    </submittedName>
</protein>
<comment type="similarity">
    <text evidence="2">Belongs to the mab-21 family.</text>
</comment>
<evidence type="ECO:0000256" key="1">
    <source>
        <dbReference type="ARBA" id="ARBA00001946"/>
    </source>
</evidence>
<dbReference type="Gene3D" id="1.10.1410.40">
    <property type="match status" value="1"/>
</dbReference>
<dbReference type="Pfam" id="PF03281">
    <property type="entry name" value="Mab-21"/>
    <property type="match status" value="1"/>
</dbReference>
<feature type="domain" description="Mab-21-like HhH/H2TH-like" evidence="11">
    <location>
        <begin position="326"/>
        <end position="426"/>
    </location>
</feature>
<keyword evidence="4" id="KW-0548">Nucleotidyltransferase</keyword>
<feature type="region of interest" description="Disordered" evidence="9">
    <location>
        <begin position="16"/>
        <end position="62"/>
    </location>
</feature>
<comment type="cofactor">
    <cofactor evidence="1">
        <name>Mg(2+)</name>
        <dbReference type="ChEBI" id="CHEBI:18420"/>
    </cofactor>
</comment>
<evidence type="ECO:0000256" key="6">
    <source>
        <dbReference type="ARBA" id="ARBA00022741"/>
    </source>
</evidence>
<name>A0A913XJJ3_EXADI</name>
<dbReference type="SMART" id="SM01265">
    <property type="entry name" value="Mab-21"/>
    <property type="match status" value="1"/>
</dbReference>
<dbReference type="OMA" id="HLCDEQV"/>
<proteinExistence type="inferred from homology"/>
<dbReference type="InterPro" id="IPR024810">
    <property type="entry name" value="MAB21L/cGLR"/>
</dbReference>
<keyword evidence="8" id="KW-0460">Magnesium</keyword>
<evidence type="ECO:0000256" key="9">
    <source>
        <dbReference type="SAM" id="MobiDB-lite"/>
    </source>
</evidence>
<evidence type="ECO:0000256" key="2">
    <source>
        <dbReference type="ARBA" id="ARBA00008307"/>
    </source>
</evidence>
<keyword evidence="3" id="KW-0808">Transferase</keyword>
<dbReference type="GO" id="GO:0016779">
    <property type="term" value="F:nucleotidyltransferase activity"/>
    <property type="evidence" value="ECO:0007669"/>
    <property type="project" value="UniProtKB-KW"/>
</dbReference>
<dbReference type="Pfam" id="PF20266">
    <property type="entry name" value="Mab-21_C"/>
    <property type="match status" value="1"/>
</dbReference>
<dbReference type="Proteomes" id="UP000887567">
    <property type="component" value="Unplaced"/>
</dbReference>
<keyword evidence="5" id="KW-0479">Metal-binding</keyword>
<dbReference type="InterPro" id="IPR046903">
    <property type="entry name" value="Mab-21-like_nuc_Trfase"/>
</dbReference>
<evidence type="ECO:0000256" key="3">
    <source>
        <dbReference type="ARBA" id="ARBA00022679"/>
    </source>
</evidence>
<evidence type="ECO:0000256" key="5">
    <source>
        <dbReference type="ARBA" id="ARBA00022723"/>
    </source>
</evidence>
<keyword evidence="6" id="KW-0547">Nucleotide-binding</keyword>
<dbReference type="PANTHER" id="PTHR10656:SF42">
    <property type="entry name" value="CYCLIC GMP-AMP SYNTHASE-LIKE PROTEIN-RELATED"/>
    <property type="match status" value="1"/>
</dbReference>
<feature type="compositionally biased region" description="Low complexity" evidence="9">
    <location>
        <begin position="38"/>
        <end position="48"/>
    </location>
</feature>
<evidence type="ECO:0000256" key="4">
    <source>
        <dbReference type="ARBA" id="ARBA00022695"/>
    </source>
</evidence>
<reference evidence="12" key="1">
    <citation type="submission" date="2022-11" db="UniProtKB">
        <authorList>
            <consortium name="EnsemblMetazoa"/>
        </authorList>
    </citation>
    <scope>IDENTIFICATION</scope>
</reference>
<dbReference type="KEGG" id="epa:110243516"/>
<sequence length="466" mass="53342">MSGKRSGRCFDMNFENFYPDNSGPDAVPDVTTSLVTEDTNNNHNPNDDQINDKDDASLSDDSFNDDNLSTKWTFQIPETPDRRRSTITKPQVPLDPIAIQLYDFHENRARVSLERKEICEEIAYNAVHKCLRKIEAVDNRFRANSLVSQGIPFDGLQAEEPIRMDMLVQLSFGPTTALYIARDPGTGGVRIQPTSTSVKVWDDCQTNNGFILASKVNSLLRKYIKKAVAMLNIHIKEGKRDKLPKGLTSIQLEPGPVIKLTVNRDISIDVLPAFVNSDYRKFSWRKNCPSSSHIVCKAHHVNELMWTMSFYVGEKNKLRAIGTTGCRMQLLRILTEIRDTEDELKPLSSFHLMHLLFHESDAIPDPNEWATDKITARFFGLLDNLKRCLKDGELKHYFMQPPDYESVNLFANFDGKTLSDMYDIVEDIQQTQGMSVLKQQGLERRQSLWPWEYDFMIPAEITPTRK</sequence>
<keyword evidence="7" id="KW-0067">ATP-binding</keyword>
<evidence type="ECO:0000313" key="13">
    <source>
        <dbReference type="Proteomes" id="UP000887567"/>
    </source>
</evidence>
<dbReference type="EnsemblMetazoa" id="XM_021049641.2">
    <property type="protein sequence ID" value="XP_020905300.1"/>
    <property type="gene ID" value="LOC110243516"/>
</dbReference>
<accession>A0A913XJJ3</accession>
<keyword evidence="13" id="KW-1185">Reference proteome</keyword>
<evidence type="ECO:0000256" key="8">
    <source>
        <dbReference type="ARBA" id="ARBA00022842"/>
    </source>
</evidence>